<evidence type="ECO:0000256" key="1">
    <source>
        <dbReference type="SAM" id="Phobius"/>
    </source>
</evidence>
<organism evidence="2 3">
    <name type="scientific">Halalkalicoccus paucihalophilus</name>
    <dbReference type="NCBI Taxonomy" id="1008153"/>
    <lineage>
        <taxon>Archaea</taxon>
        <taxon>Methanobacteriati</taxon>
        <taxon>Methanobacteriota</taxon>
        <taxon>Stenosarchaea group</taxon>
        <taxon>Halobacteria</taxon>
        <taxon>Halobacteriales</taxon>
        <taxon>Halococcaceae</taxon>
        <taxon>Halalkalicoccus</taxon>
    </lineage>
</organism>
<proteinExistence type="predicted"/>
<comment type="caution">
    <text evidence="2">The sequence shown here is derived from an EMBL/GenBank/DDBJ whole genome shotgun (WGS) entry which is preliminary data.</text>
</comment>
<feature type="transmembrane region" description="Helical" evidence="1">
    <location>
        <begin position="21"/>
        <end position="42"/>
    </location>
</feature>
<sequence length="145" mass="14546">MSDEDPAYARRPRTEGGRARAIDGGAVAAGLCFGVFAVFVSTAGPLSAGFRLSFTALCLFCGGLVAGYLTHTSSSGAVQGVAVVLGTAGLMVAVSVSMTYGIGSLSRVPLVLAYETLSTAAFVAFGLLALCFGALSGELGVRLRG</sequence>
<feature type="transmembrane region" description="Helical" evidence="1">
    <location>
        <begin position="48"/>
        <end position="69"/>
    </location>
</feature>
<dbReference type="Proteomes" id="UP000075321">
    <property type="component" value="Unassembled WGS sequence"/>
</dbReference>
<accession>A0A151AEW2</accession>
<dbReference type="RefSeq" id="WP_066380743.1">
    <property type="nucleotide sequence ID" value="NZ_LTAZ01000004.1"/>
</dbReference>
<dbReference type="PATRIC" id="fig|1008153.3.peg.1305"/>
<keyword evidence="3" id="KW-1185">Reference proteome</keyword>
<evidence type="ECO:0000313" key="3">
    <source>
        <dbReference type="Proteomes" id="UP000075321"/>
    </source>
</evidence>
<dbReference type="EMBL" id="LTAZ01000004">
    <property type="protein sequence ID" value="KYH26201.1"/>
    <property type="molecule type" value="Genomic_DNA"/>
</dbReference>
<dbReference type="AlphaFoldDB" id="A0A151AEW2"/>
<evidence type="ECO:0000313" key="2">
    <source>
        <dbReference type="EMBL" id="KYH26201.1"/>
    </source>
</evidence>
<keyword evidence="1" id="KW-0812">Transmembrane</keyword>
<gene>
    <name evidence="2" type="ORF">HAPAU_12960</name>
</gene>
<keyword evidence="1" id="KW-0472">Membrane</keyword>
<name>A0A151AEW2_9EURY</name>
<feature type="transmembrane region" description="Helical" evidence="1">
    <location>
        <begin position="120"/>
        <end position="141"/>
    </location>
</feature>
<dbReference type="OrthoDB" id="269664at2157"/>
<reference evidence="2 3" key="1">
    <citation type="submission" date="2016-02" db="EMBL/GenBank/DDBJ databases">
        <title>Genome sequence of Halalkalicoccus paucihalophilus DSM 24557.</title>
        <authorList>
            <person name="Poehlein A."/>
            <person name="Daniel R."/>
        </authorList>
    </citation>
    <scope>NUCLEOTIDE SEQUENCE [LARGE SCALE GENOMIC DNA]</scope>
    <source>
        <strain evidence="2 3">DSM 24557</strain>
    </source>
</reference>
<feature type="transmembrane region" description="Helical" evidence="1">
    <location>
        <begin position="81"/>
        <end position="100"/>
    </location>
</feature>
<protein>
    <submittedName>
        <fullName evidence="2">Uncharacterized protein</fullName>
    </submittedName>
</protein>
<keyword evidence="1" id="KW-1133">Transmembrane helix</keyword>